<proteinExistence type="predicted"/>
<evidence type="ECO:0000313" key="2">
    <source>
        <dbReference type="Proteomes" id="UP000294937"/>
    </source>
</evidence>
<protein>
    <submittedName>
        <fullName evidence="1">Uncharacterized beta-barrel protein YwiB (DUF1934 family)</fullName>
    </submittedName>
</protein>
<sequence length="147" mass="16722">MGLIPVEIQICSTIRPEGEQEPEIIRQQVKGKLTEKGEEWVLRYMENENTSEEVRTSVKSHTDQVTVVRQGSVSYRQTYQPGASTESMVYTPAGNTEMYVETLIYGREGTPQQGQIFFSFLLSMGGQRLGTYQLELVWKEDQTSEST</sequence>
<evidence type="ECO:0000313" key="1">
    <source>
        <dbReference type="EMBL" id="TCS95532.1"/>
    </source>
</evidence>
<dbReference type="SUPFAM" id="SSF50814">
    <property type="entry name" value="Lipocalins"/>
    <property type="match status" value="1"/>
</dbReference>
<organism evidence="1 2">
    <name type="scientific">Hazenella coriacea</name>
    <dbReference type="NCBI Taxonomy" id="1179467"/>
    <lineage>
        <taxon>Bacteria</taxon>
        <taxon>Bacillati</taxon>
        <taxon>Bacillota</taxon>
        <taxon>Bacilli</taxon>
        <taxon>Bacillales</taxon>
        <taxon>Thermoactinomycetaceae</taxon>
        <taxon>Hazenella</taxon>
    </lineage>
</organism>
<accession>A0A4R3L7M9</accession>
<dbReference type="Pfam" id="PF09148">
    <property type="entry name" value="DUF1934"/>
    <property type="match status" value="1"/>
</dbReference>
<keyword evidence="2" id="KW-1185">Reference proteome</keyword>
<name>A0A4R3L7M9_9BACL</name>
<dbReference type="AlphaFoldDB" id="A0A4R3L7M9"/>
<dbReference type="InterPro" id="IPR015231">
    <property type="entry name" value="DUF1934"/>
</dbReference>
<dbReference type="EMBL" id="SMAG01000002">
    <property type="protein sequence ID" value="TCS95532.1"/>
    <property type="molecule type" value="Genomic_DNA"/>
</dbReference>
<gene>
    <name evidence="1" type="ORF">EDD58_102105</name>
</gene>
<comment type="caution">
    <text evidence="1">The sequence shown here is derived from an EMBL/GenBank/DDBJ whole genome shotgun (WGS) entry which is preliminary data.</text>
</comment>
<dbReference type="Proteomes" id="UP000294937">
    <property type="component" value="Unassembled WGS sequence"/>
</dbReference>
<dbReference type="Gene3D" id="2.40.128.20">
    <property type="match status" value="1"/>
</dbReference>
<reference evidence="1 2" key="1">
    <citation type="submission" date="2019-03" db="EMBL/GenBank/DDBJ databases">
        <title>Genomic Encyclopedia of Type Strains, Phase IV (KMG-IV): sequencing the most valuable type-strain genomes for metagenomic binning, comparative biology and taxonomic classification.</title>
        <authorList>
            <person name="Goeker M."/>
        </authorList>
    </citation>
    <scope>NUCLEOTIDE SEQUENCE [LARGE SCALE GENOMIC DNA]</scope>
    <source>
        <strain evidence="1 2">DSM 45707</strain>
    </source>
</reference>
<dbReference type="InterPro" id="IPR012674">
    <property type="entry name" value="Calycin"/>
</dbReference>